<dbReference type="Gene3D" id="2.60.40.10">
    <property type="entry name" value="Immunoglobulins"/>
    <property type="match status" value="3"/>
</dbReference>
<evidence type="ECO:0000256" key="6">
    <source>
        <dbReference type="ARBA" id="ARBA00022989"/>
    </source>
</evidence>
<dbReference type="SMART" id="SM00612">
    <property type="entry name" value="Kelch"/>
    <property type="match status" value="4"/>
</dbReference>
<dbReference type="Gene3D" id="3.40.50.880">
    <property type="match status" value="1"/>
</dbReference>
<dbReference type="Gene3D" id="2.60.120.430">
    <property type="entry name" value="Galactose-binding lectin"/>
    <property type="match status" value="2"/>
</dbReference>
<comment type="subcellular location">
    <subcellularLocation>
        <location evidence="1">Endoplasmic reticulum membrane</location>
        <topology evidence="1">Single-pass type I membrane protein</topology>
    </subcellularLocation>
</comment>
<dbReference type="InterPro" id="IPR006652">
    <property type="entry name" value="Kelch_1"/>
</dbReference>
<gene>
    <name evidence="12" type="ORF">EU556_23950</name>
</gene>
<evidence type="ECO:0000256" key="5">
    <source>
        <dbReference type="ARBA" id="ARBA00022824"/>
    </source>
</evidence>
<dbReference type="Pfam" id="PF24681">
    <property type="entry name" value="Kelch_KLHDC2_KLHL20_DRC7"/>
    <property type="match status" value="1"/>
</dbReference>
<dbReference type="InterPro" id="IPR008979">
    <property type="entry name" value="Galactose-bd-like_sf"/>
</dbReference>
<evidence type="ECO:0000313" key="12">
    <source>
        <dbReference type="EMBL" id="TGE04322.1"/>
    </source>
</evidence>
<evidence type="ECO:0000256" key="8">
    <source>
        <dbReference type="ARBA" id="ARBA00023180"/>
    </source>
</evidence>
<dbReference type="Gene3D" id="2.120.10.80">
    <property type="entry name" value="Kelch-type beta propeller"/>
    <property type="match status" value="2"/>
</dbReference>
<evidence type="ECO:0000256" key="10">
    <source>
        <dbReference type="SAM" id="MobiDB-lite"/>
    </source>
</evidence>
<dbReference type="SUPFAM" id="SSF52317">
    <property type="entry name" value="Class I glutamine amidotransferase-like"/>
    <property type="match status" value="1"/>
</dbReference>
<feature type="region of interest" description="Disordered" evidence="10">
    <location>
        <begin position="957"/>
        <end position="980"/>
    </location>
</feature>
<keyword evidence="8" id="KW-0325">Glycoprotein</keyword>
<evidence type="ECO:0000256" key="1">
    <source>
        <dbReference type="ARBA" id="ARBA00004115"/>
    </source>
</evidence>
<proteinExistence type="inferred from homology"/>
<feature type="compositionally biased region" description="Polar residues" evidence="10">
    <location>
        <begin position="967"/>
        <end position="977"/>
    </location>
</feature>
<keyword evidence="5" id="KW-0256">Endoplasmic reticulum</keyword>
<protein>
    <recommendedName>
        <fullName evidence="11">PKD/Chitinase domain-containing protein</fullName>
    </recommendedName>
</protein>
<dbReference type="InterPro" id="IPR022409">
    <property type="entry name" value="PKD/Chitinase_dom"/>
</dbReference>
<dbReference type="EMBL" id="SRLA01000006">
    <property type="protein sequence ID" value="TGE04322.1"/>
    <property type="molecule type" value="Genomic_DNA"/>
</dbReference>
<dbReference type="InterPro" id="IPR035986">
    <property type="entry name" value="PKD_dom_sf"/>
</dbReference>
<dbReference type="SUPFAM" id="SSF49299">
    <property type="entry name" value="PKD domain"/>
    <property type="match status" value="1"/>
</dbReference>
<evidence type="ECO:0000313" key="13">
    <source>
        <dbReference type="Proteomes" id="UP000298337"/>
    </source>
</evidence>
<dbReference type="PANTHER" id="PTHR13460:SF0">
    <property type="entry name" value="MALECTIN"/>
    <property type="match status" value="1"/>
</dbReference>
<organism evidence="12 13">
    <name type="scientific">Hymenobacter fodinae</name>
    <dbReference type="NCBI Taxonomy" id="2510796"/>
    <lineage>
        <taxon>Bacteria</taxon>
        <taxon>Pseudomonadati</taxon>
        <taxon>Bacteroidota</taxon>
        <taxon>Cytophagia</taxon>
        <taxon>Cytophagales</taxon>
        <taxon>Hymenobacteraceae</taxon>
        <taxon>Hymenobacter</taxon>
    </lineage>
</organism>
<dbReference type="OrthoDB" id="9805017at2"/>
<dbReference type="SUPFAM" id="SSF49785">
    <property type="entry name" value="Galactose-binding domain-like"/>
    <property type="match status" value="2"/>
</dbReference>
<evidence type="ECO:0000256" key="3">
    <source>
        <dbReference type="ARBA" id="ARBA00022692"/>
    </source>
</evidence>
<dbReference type="InterPro" id="IPR021720">
    <property type="entry name" value="Malectin_dom"/>
</dbReference>
<evidence type="ECO:0000256" key="2">
    <source>
        <dbReference type="ARBA" id="ARBA00009141"/>
    </source>
</evidence>
<dbReference type="GO" id="GO:0005509">
    <property type="term" value="F:calcium ion binding"/>
    <property type="evidence" value="ECO:0007669"/>
    <property type="project" value="InterPro"/>
</dbReference>
<dbReference type="Pfam" id="PF01344">
    <property type="entry name" value="Kelch_1"/>
    <property type="match status" value="1"/>
</dbReference>
<evidence type="ECO:0000256" key="7">
    <source>
        <dbReference type="ARBA" id="ARBA00023136"/>
    </source>
</evidence>
<dbReference type="InterPro" id="IPR039155">
    <property type="entry name" value="MLEC"/>
</dbReference>
<keyword evidence="4" id="KW-0732">Signal</keyword>
<dbReference type="PANTHER" id="PTHR13460">
    <property type="match status" value="1"/>
</dbReference>
<dbReference type="GO" id="GO:0030246">
    <property type="term" value="F:carbohydrate binding"/>
    <property type="evidence" value="ECO:0007669"/>
    <property type="project" value="InterPro"/>
</dbReference>
<evidence type="ECO:0000259" key="11">
    <source>
        <dbReference type="SMART" id="SM00089"/>
    </source>
</evidence>
<dbReference type="SUPFAM" id="SSF50965">
    <property type="entry name" value="Galactose oxidase, central domain"/>
    <property type="match status" value="1"/>
</dbReference>
<keyword evidence="13" id="KW-1185">Reference proteome</keyword>
<comment type="similarity">
    <text evidence="2">Belongs to the malectin family.</text>
</comment>
<keyword evidence="9" id="KW-0119">Carbohydrate metabolism</keyword>
<dbReference type="Pfam" id="PF11721">
    <property type="entry name" value="Malectin"/>
    <property type="match status" value="2"/>
</dbReference>
<dbReference type="Proteomes" id="UP000298337">
    <property type="component" value="Unassembled WGS sequence"/>
</dbReference>
<dbReference type="InterPro" id="IPR015915">
    <property type="entry name" value="Kelch-typ_b-propeller"/>
</dbReference>
<dbReference type="Pfam" id="PF22352">
    <property type="entry name" value="K319L-like_PKD"/>
    <property type="match status" value="1"/>
</dbReference>
<keyword evidence="3" id="KW-0812">Transmembrane</keyword>
<dbReference type="InterPro" id="IPR015919">
    <property type="entry name" value="Cadherin-like_sf"/>
</dbReference>
<keyword evidence="6" id="KW-1133">Transmembrane helix</keyword>
<dbReference type="InterPro" id="IPR013783">
    <property type="entry name" value="Ig-like_fold"/>
</dbReference>
<feature type="domain" description="PKD/Chitinase" evidence="11">
    <location>
        <begin position="957"/>
        <end position="1046"/>
    </location>
</feature>
<keyword evidence="7" id="KW-0472">Membrane</keyword>
<evidence type="ECO:0000256" key="4">
    <source>
        <dbReference type="ARBA" id="ARBA00022729"/>
    </source>
</evidence>
<sequence length="1308" mass="138683">MENALIQYTLPKRLFSACLLLWLLLIPFLGQGQSAGWSLMTPSNTPKWVGFSVMINNKMYVFSGFDNSSVHTTAKCEVYDPATNTWTYLADMPYPVTHAGITVDGTKVYVAGGFLGGLVGDPNSDLLQIYDVATNTWSLGPKLPSRSGGNALVRVGRKLHSFGGLLDDRQTGANVHYVLDLSNPNAGWTTAAPMPDARCHFATAHVGGKIYAMGGQVGHDGPFNDVNYVQVYDPATDTWTRLRDMPYIRSHSEPATFVVDGKVMLVGGRSGRPNGFDNVLNNVTTYDPATDTWTEQAPLLDHLFGPAAEAIGSVLIVSNGGLNQATNPQTTTRKRDLPRTPNNKIGFWPGKLTLSAAAGTTVTKQALLWALSGTPNYTIDASTLPAWLSVSPTTGTIDLLGGTEVKVTATTTGLSAGTYAATVTAKATGYPDATLEVTLTVQNSKPKLLYLYGSVPPSIHDMRLADSGNQGMSQFNQLLTETGFSAVEALDATVTLNAATLSNYKVLILGSNNRRFSAAEKTAVATWVNSGGGLLAWSDAAFGWDSGGINSTVGATSDNDLTDQFGMHFLRDNGVSVFTLNQWSTNHYINRFNKNGGLTIEAEGVSPVRTTSPATILAGLPAGKAQLNSLDGPVTAADAAVAIAKIGQGRVLGFFDRNAFWNAGEGTYLSRVENRVFAQRILQWVAGADDGETLAPKVVNPIADVTVQEGSAPTQIPLSGVFSDNGGVSNLRFSIVGNSDPNVIRTSLSGSTLTLTYEPNLLGASDIVVRATDADGLWADDTFRVIINPATSTTVVYRLNTGGGALSTGLGSFSPDQYYTAATSYIYTVTSPIAGTTDDALYQTERSSNTNQGSFTYSLPVTSGTYQVVLHFADIYWSSPGQRLFDVSLEGQKVLDNYDIIKKVGPLTATTETFTTTVSDGALTLYFSSLPADGGVDRPKISAIEVFTTATGNQAPVANAGPDQNLRLPTNSTSLAGSGTDPDGSISAYRWSQISGPNTASFSSQLVATPTVSGLVAGTYIFSLVVTDNQQANSAPDQVTLTVTPAALPTFRLNAGGGQLTTSSGTFAADQYYGASNLYSVTSPIAGTTDDALYQTERYGNNGQLTYSLPVTSGTYQVVLHFADIYWSSPGQRLFDVSLEGQKVLDNYDIIKKVGPLTATTETFTTTVSDGALTLYFSSLPTDGGIDQPKVSAIEVFPAAGSQVQTTSIAAVELQQPLPSGDKKLPHIELYPTPTHDGRVWLELPPTQCPLTYQLYSAVGQPLTSGVLPVTPTGLVPLDLGPYLRQPGGYLLRLVNATTNQSLKLVKE</sequence>
<accession>A0A4Z0P043</accession>
<evidence type="ECO:0000256" key="9">
    <source>
        <dbReference type="ARBA" id="ARBA00023277"/>
    </source>
</evidence>
<dbReference type="GO" id="GO:0016020">
    <property type="term" value="C:membrane"/>
    <property type="evidence" value="ECO:0007669"/>
    <property type="project" value="InterPro"/>
</dbReference>
<comment type="caution">
    <text evidence="12">The sequence shown here is derived from an EMBL/GenBank/DDBJ whole genome shotgun (WGS) entry which is preliminary data.</text>
</comment>
<dbReference type="RefSeq" id="WP_135436762.1">
    <property type="nucleotide sequence ID" value="NZ_SRLA01000006.1"/>
</dbReference>
<dbReference type="InterPro" id="IPR011043">
    <property type="entry name" value="Gal_Oxase/kelch_b-propeller"/>
</dbReference>
<dbReference type="SUPFAM" id="SSF49313">
    <property type="entry name" value="Cadherin-like"/>
    <property type="match status" value="1"/>
</dbReference>
<dbReference type="SMART" id="SM00089">
    <property type="entry name" value="PKD"/>
    <property type="match status" value="1"/>
</dbReference>
<reference evidence="12 13" key="1">
    <citation type="submission" date="2019-04" db="EMBL/GenBank/DDBJ databases">
        <authorList>
            <person name="Feng G."/>
            <person name="Zhang J."/>
            <person name="Zhu H."/>
        </authorList>
    </citation>
    <scope>NUCLEOTIDE SEQUENCE [LARGE SCALE GENOMIC DNA]</scope>
    <source>
        <strain evidence="12 13">92R-1</strain>
    </source>
</reference>
<name>A0A4Z0P043_9BACT</name>
<dbReference type="InterPro" id="IPR029062">
    <property type="entry name" value="Class_I_gatase-like"/>
</dbReference>